<keyword evidence="3 6" id="KW-0812">Transmembrane</keyword>
<evidence type="ECO:0000313" key="9">
    <source>
        <dbReference type="Proteomes" id="UP000317624"/>
    </source>
</evidence>
<dbReference type="AlphaFoldDB" id="A0A558BLL4"/>
<evidence type="ECO:0000256" key="3">
    <source>
        <dbReference type="ARBA" id="ARBA00022692"/>
    </source>
</evidence>
<dbReference type="Proteomes" id="UP000317624">
    <property type="component" value="Unassembled WGS sequence"/>
</dbReference>
<keyword evidence="2" id="KW-1003">Cell membrane</keyword>
<comment type="subcellular location">
    <subcellularLocation>
        <location evidence="1">Cell membrane</location>
        <topology evidence="1">Multi-pass membrane protein</topology>
    </subcellularLocation>
</comment>
<dbReference type="GO" id="GO:0005886">
    <property type="term" value="C:plasma membrane"/>
    <property type="evidence" value="ECO:0007669"/>
    <property type="project" value="UniProtKB-SubCell"/>
</dbReference>
<evidence type="ECO:0000256" key="5">
    <source>
        <dbReference type="ARBA" id="ARBA00023136"/>
    </source>
</evidence>
<dbReference type="NCBIfam" id="TIGR03954">
    <property type="entry name" value="integ_memb_HG"/>
    <property type="match status" value="1"/>
</dbReference>
<feature type="transmembrane region" description="Helical" evidence="6">
    <location>
        <begin position="73"/>
        <end position="90"/>
    </location>
</feature>
<evidence type="ECO:0000256" key="6">
    <source>
        <dbReference type="SAM" id="Phobius"/>
    </source>
</evidence>
<evidence type="ECO:0000256" key="4">
    <source>
        <dbReference type="ARBA" id="ARBA00022989"/>
    </source>
</evidence>
<accession>A0A558BLL4</accession>
<gene>
    <name evidence="8" type="ORF">FNT36_23505</name>
</gene>
<evidence type="ECO:0000259" key="7">
    <source>
        <dbReference type="Pfam" id="PF12823"/>
    </source>
</evidence>
<proteinExistence type="predicted"/>
<dbReference type="EMBL" id="VMRJ01000007">
    <property type="protein sequence ID" value="TVT37373.1"/>
    <property type="molecule type" value="Genomic_DNA"/>
</dbReference>
<comment type="caution">
    <text evidence="8">The sequence shown here is derived from an EMBL/GenBank/DDBJ whole genome shotgun (WGS) entry which is preliminary data.</text>
</comment>
<protein>
    <submittedName>
        <fullName evidence="8">DUF3817 domain-containing protein</fullName>
    </submittedName>
</protein>
<feature type="transmembrane region" description="Helical" evidence="6">
    <location>
        <begin position="41"/>
        <end position="61"/>
    </location>
</feature>
<reference evidence="8 9" key="1">
    <citation type="submission" date="2019-07" db="EMBL/GenBank/DDBJ databases">
        <title>Hymenobacter sp. straun FUR1 Genome sequencing and assembly.</title>
        <authorList>
            <person name="Chhetri G."/>
        </authorList>
    </citation>
    <scope>NUCLEOTIDE SEQUENCE [LARGE SCALE GENOMIC DNA]</scope>
    <source>
        <strain evidence="8 9">Fur1</strain>
    </source>
</reference>
<evidence type="ECO:0000313" key="8">
    <source>
        <dbReference type="EMBL" id="TVT37373.1"/>
    </source>
</evidence>
<name>A0A558BLL4_9BACT</name>
<organism evidence="8 9">
    <name type="scientific">Hymenobacter setariae</name>
    <dbReference type="NCBI Taxonomy" id="2594794"/>
    <lineage>
        <taxon>Bacteria</taxon>
        <taxon>Pseudomonadati</taxon>
        <taxon>Bacteroidota</taxon>
        <taxon>Cytophagia</taxon>
        <taxon>Cytophagales</taxon>
        <taxon>Hymenobacteraceae</taxon>
        <taxon>Hymenobacter</taxon>
    </lineage>
</organism>
<keyword evidence="9" id="KW-1185">Reference proteome</keyword>
<keyword evidence="5 6" id="KW-0472">Membrane</keyword>
<dbReference type="PANTHER" id="PTHR40077:SF1">
    <property type="entry name" value="MEMBRANE PROTEIN"/>
    <property type="match status" value="1"/>
</dbReference>
<evidence type="ECO:0000256" key="2">
    <source>
        <dbReference type="ARBA" id="ARBA00022475"/>
    </source>
</evidence>
<evidence type="ECO:0000256" key="1">
    <source>
        <dbReference type="ARBA" id="ARBA00004651"/>
    </source>
</evidence>
<dbReference type="InterPro" id="IPR023845">
    <property type="entry name" value="DUF3817_TM"/>
</dbReference>
<sequence>MNLLLSALGRLRLISILEGLSLLVLLGVAMPLKYLAGQPLAVRWVGLAHGVLFVSYVLLLVQNAIELRWSVRKVGLALLLSVLPFGAFYAERHLFQD</sequence>
<feature type="domain" description="DUF3817" evidence="7">
    <location>
        <begin position="9"/>
        <end position="94"/>
    </location>
</feature>
<dbReference type="PANTHER" id="PTHR40077">
    <property type="entry name" value="MEMBRANE PROTEIN-RELATED"/>
    <property type="match status" value="1"/>
</dbReference>
<feature type="transmembrane region" description="Helical" evidence="6">
    <location>
        <begin position="12"/>
        <end position="35"/>
    </location>
</feature>
<keyword evidence="4 6" id="KW-1133">Transmembrane helix</keyword>
<dbReference type="OrthoDB" id="3478920at2"/>
<dbReference type="RefSeq" id="WP_144852873.1">
    <property type="nucleotide sequence ID" value="NZ_VMRJ01000007.1"/>
</dbReference>
<dbReference type="Pfam" id="PF12823">
    <property type="entry name" value="DUF3817"/>
    <property type="match status" value="1"/>
</dbReference>